<gene>
    <name evidence="1" type="ORF">GMARGA_LOCUS37492</name>
</gene>
<protein>
    <submittedName>
        <fullName evidence="1">14118_t:CDS:1</fullName>
    </submittedName>
</protein>
<dbReference type="Proteomes" id="UP000789901">
    <property type="component" value="Unassembled WGS sequence"/>
</dbReference>
<dbReference type="EMBL" id="CAJVQB010078510">
    <property type="protein sequence ID" value="CAG8845174.1"/>
    <property type="molecule type" value="Genomic_DNA"/>
</dbReference>
<accession>A0ABN7X0L5</accession>
<keyword evidence="2" id="KW-1185">Reference proteome</keyword>
<evidence type="ECO:0000313" key="1">
    <source>
        <dbReference type="EMBL" id="CAG8845174.1"/>
    </source>
</evidence>
<comment type="caution">
    <text evidence="1">The sequence shown here is derived from an EMBL/GenBank/DDBJ whole genome shotgun (WGS) entry which is preliminary data.</text>
</comment>
<sequence length="110" mass="12282">QVFDYVIGFKLSEHVSELIGLPLVDLKDTSFSDDSNEILKQTAQLLKSALNAKQSLYNNPDDDENSSEFSDISSDEIKRLESKKMAIGSARITNFFDKDNSNQDNESSEG</sequence>
<feature type="non-terminal residue" evidence="1">
    <location>
        <position position="1"/>
    </location>
</feature>
<evidence type="ECO:0000313" key="2">
    <source>
        <dbReference type="Proteomes" id="UP000789901"/>
    </source>
</evidence>
<name>A0ABN7X0L5_GIGMA</name>
<reference evidence="1 2" key="1">
    <citation type="submission" date="2021-06" db="EMBL/GenBank/DDBJ databases">
        <authorList>
            <person name="Kallberg Y."/>
            <person name="Tangrot J."/>
            <person name="Rosling A."/>
        </authorList>
    </citation>
    <scope>NUCLEOTIDE SEQUENCE [LARGE SCALE GENOMIC DNA]</scope>
    <source>
        <strain evidence="1 2">120-4 pot B 10/14</strain>
    </source>
</reference>
<proteinExistence type="predicted"/>
<feature type="non-terminal residue" evidence="1">
    <location>
        <position position="110"/>
    </location>
</feature>
<organism evidence="1 2">
    <name type="scientific">Gigaspora margarita</name>
    <dbReference type="NCBI Taxonomy" id="4874"/>
    <lineage>
        <taxon>Eukaryota</taxon>
        <taxon>Fungi</taxon>
        <taxon>Fungi incertae sedis</taxon>
        <taxon>Mucoromycota</taxon>
        <taxon>Glomeromycotina</taxon>
        <taxon>Glomeromycetes</taxon>
        <taxon>Diversisporales</taxon>
        <taxon>Gigasporaceae</taxon>
        <taxon>Gigaspora</taxon>
    </lineage>
</organism>